<dbReference type="GO" id="GO:0005615">
    <property type="term" value="C:extracellular space"/>
    <property type="evidence" value="ECO:0007669"/>
    <property type="project" value="TreeGrafter"/>
</dbReference>
<protein>
    <recommendedName>
        <fullName evidence="4">BPTI/Kunitz inhibitor domain-containing protein</fullName>
    </recommendedName>
</protein>
<keyword evidence="6" id="KW-1185">Reference proteome</keyword>
<evidence type="ECO:0000313" key="5">
    <source>
        <dbReference type="EMBL" id="RWS14371.1"/>
    </source>
</evidence>
<dbReference type="InterPro" id="IPR050098">
    <property type="entry name" value="TFPI/VKTCI-like"/>
</dbReference>
<evidence type="ECO:0000256" key="1">
    <source>
        <dbReference type="ARBA" id="ARBA00022690"/>
    </source>
</evidence>
<sequence length="41" mass="4977">MRFYFDFKHRMCKPFRWGGCGGNKNNFENFNECLSFCALFI</sequence>
<reference evidence="5 6" key="1">
    <citation type="journal article" date="2018" name="Gigascience">
        <title>Genomes of trombidid mites reveal novel predicted allergens and laterally-transferred genes associated with secondary metabolism.</title>
        <authorList>
            <person name="Dong X."/>
            <person name="Chaisiri K."/>
            <person name="Xia D."/>
            <person name="Armstrong S.D."/>
            <person name="Fang Y."/>
            <person name="Donnelly M.J."/>
            <person name="Kadowaki T."/>
            <person name="McGarry J.W."/>
            <person name="Darby A.C."/>
            <person name="Makepeace B.L."/>
        </authorList>
    </citation>
    <scope>NUCLEOTIDE SEQUENCE [LARGE SCALE GENOMIC DNA]</scope>
    <source>
        <strain evidence="5">UoL-WK</strain>
    </source>
</reference>
<dbReference type="SUPFAM" id="SSF57362">
    <property type="entry name" value="BPTI-like"/>
    <property type="match status" value="1"/>
</dbReference>
<evidence type="ECO:0000256" key="2">
    <source>
        <dbReference type="ARBA" id="ARBA00022900"/>
    </source>
</evidence>
<organism evidence="5 6">
    <name type="scientific">Dinothrombium tinctorium</name>
    <dbReference type="NCBI Taxonomy" id="1965070"/>
    <lineage>
        <taxon>Eukaryota</taxon>
        <taxon>Metazoa</taxon>
        <taxon>Ecdysozoa</taxon>
        <taxon>Arthropoda</taxon>
        <taxon>Chelicerata</taxon>
        <taxon>Arachnida</taxon>
        <taxon>Acari</taxon>
        <taxon>Acariformes</taxon>
        <taxon>Trombidiformes</taxon>
        <taxon>Prostigmata</taxon>
        <taxon>Anystina</taxon>
        <taxon>Parasitengona</taxon>
        <taxon>Trombidioidea</taxon>
        <taxon>Trombidiidae</taxon>
        <taxon>Dinothrombium</taxon>
    </lineage>
</organism>
<keyword evidence="2" id="KW-0722">Serine protease inhibitor</keyword>
<dbReference type="PANTHER" id="PTHR10083:SF374">
    <property type="entry name" value="BPTI_KUNITZ INHIBITOR DOMAIN-CONTAINING PROTEIN"/>
    <property type="match status" value="1"/>
</dbReference>
<proteinExistence type="predicted"/>
<dbReference type="PANTHER" id="PTHR10083">
    <property type="entry name" value="KUNITZ-TYPE PROTEASE INHIBITOR-RELATED"/>
    <property type="match status" value="1"/>
</dbReference>
<dbReference type="GO" id="GO:0004867">
    <property type="term" value="F:serine-type endopeptidase inhibitor activity"/>
    <property type="evidence" value="ECO:0007669"/>
    <property type="project" value="UniProtKB-KW"/>
</dbReference>
<accession>A0A3S3Q5K8</accession>
<gene>
    <name evidence="5" type="ORF">B4U79_06247</name>
</gene>
<comment type="caution">
    <text evidence="5">The sequence shown here is derived from an EMBL/GenBank/DDBJ whole genome shotgun (WGS) entry which is preliminary data.</text>
</comment>
<dbReference type="AlphaFoldDB" id="A0A3S3Q5K8"/>
<keyword evidence="3" id="KW-1015">Disulfide bond</keyword>
<dbReference type="PROSITE" id="PS00280">
    <property type="entry name" value="BPTI_KUNITZ_1"/>
    <property type="match status" value="1"/>
</dbReference>
<dbReference type="PROSITE" id="PS50279">
    <property type="entry name" value="BPTI_KUNITZ_2"/>
    <property type="match status" value="1"/>
</dbReference>
<feature type="domain" description="BPTI/Kunitz inhibitor" evidence="4">
    <location>
        <begin position="1"/>
        <end position="37"/>
    </location>
</feature>
<dbReference type="PRINTS" id="PR00759">
    <property type="entry name" value="BASICPTASE"/>
</dbReference>
<evidence type="ECO:0000313" key="6">
    <source>
        <dbReference type="Proteomes" id="UP000285301"/>
    </source>
</evidence>
<dbReference type="SMART" id="SM00131">
    <property type="entry name" value="KU"/>
    <property type="match status" value="1"/>
</dbReference>
<evidence type="ECO:0000256" key="3">
    <source>
        <dbReference type="ARBA" id="ARBA00023157"/>
    </source>
</evidence>
<dbReference type="Proteomes" id="UP000285301">
    <property type="component" value="Unassembled WGS sequence"/>
</dbReference>
<dbReference type="Pfam" id="PF00014">
    <property type="entry name" value="Kunitz_BPTI"/>
    <property type="match status" value="1"/>
</dbReference>
<dbReference type="STRING" id="1965070.A0A3S3Q5K8"/>
<dbReference type="EMBL" id="NCKU01000742">
    <property type="protein sequence ID" value="RWS14371.1"/>
    <property type="molecule type" value="Genomic_DNA"/>
</dbReference>
<evidence type="ECO:0000259" key="4">
    <source>
        <dbReference type="PROSITE" id="PS50279"/>
    </source>
</evidence>
<dbReference type="Gene3D" id="4.10.410.10">
    <property type="entry name" value="Pancreatic trypsin inhibitor Kunitz domain"/>
    <property type="match status" value="1"/>
</dbReference>
<keyword evidence="1" id="KW-0646">Protease inhibitor</keyword>
<dbReference type="InterPro" id="IPR002223">
    <property type="entry name" value="Kunitz_BPTI"/>
</dbReference>
<name>A0A3S3Q5K8_9ACAR</name>
<dbReference type="InterPro" id="IPR036880">
    <property type="entry name" value="Kunitz_BPTI_sf"/>
</dbReference>
<dbReference type="InterPro" id="IPR020901">
    <property type="entry name" value="Prtase_inh_Kunz-CS"/>
</dbReference>